<evidence type="ECO:0000313" key="4">
    <source>
        <dbReference type="EMBL" id="GAA4746100.1"/>
    </source>
</evidence>
<feature type="region of interest" description="Disordered" evidence="1">
    <location>
        <begin position="1"/>
        <end position="25"/>
    </location>
</feature>
<accession>A0ABP8Z487</accession>
<feature type="transmembrane region" description="Helical" evidence="2">
    <location>
        <begin position="38"/>
        <end position="65"/>
    </location>
</feature>
<organism evidence="4 5">
    <name type="scientific">Gordonia alkaliphila</name>
    <dbReference type="NCBI Taxonomy" id="1053547"/>
    <lineage>
        <taxon>Bacteria</taxon>
        <taxon>Bacillati</taxon>
        <taxon>Actinomycetota</taxon>
        <taxon>Actinomycetes</taxon>
        <taxon>Mycobacteriales</taxon>
        <taxon>Gordoniaceae</taxon>
        <taxon>Gordonia</taxon>
    </lineage>
</organism>
<comment type="caution">
    <text evidence="4">The sequence shown here is derived from an EMBL/GenBank/DDBJ whole genome shotgun (WGS) entry which is preliminary data.</text>
</comment>
<feature type="transmembrane region" description="Helical" evidence="2">
    <location>
        <begin position="152"/>
        <end position="175"/>
    </location>
</feature>
<feature type="transmembrane region" description="Helical" evidence="2">
    <location>
        <begin position="128"/>
        <end position="146"/>
    </location>
</feature>
<dbReference type="EMBL" id="BAABIE010000005">
    <property type="protein sequence ID" value="GAA4746100.1"/>
    <property type="molecule type" value="Genomic_DNA"/>
</dbReference>
<evidence type="ECO:0000256" key="2">
    <source>
        <dbReference type="SAM" id="Phobius"/>
    </source>
</evidence>
<keyword evidence="5" id="KW-1185">Reference proteome</keyword>
<evidence type="ECO:0000259" key="3">
    <source>
        <dbReference type="Pfam" id="PF07853"/>
    </source>
</evidence>
<dbReference type="InterPro" id="IPR012867">
    <property type="entry name" value="DUF1648"/>
</dbReference>
<keyword evidence="2" id="KW-0472">Membrane</keyword>
<feature type="transmembrane region" description="Helical" evidence="2">
    <location>
        <begin position="85"/>
        <end position="107"/>
    </location>
</feature>
<dbReference type="Pfam" id="PF07853">
    <property type="entry name" value="DUF1648"/>
    <property type="match status" value="1"/>
</dbReference>
<protein>
    <recommendedName>
        <fullName evidence="3">DUF1648 domain-containing protein</fullName>
    </recommendedName>
</protein>
<evidence type="ECO:0000313" key="5">
    <source>
        <dbReference type="Proteomes" id="UP001500822"/>
    </source>
</evidence>
<proteinExistence type="predicted"/>
<reference evidence="5" key="1">
    <citation type="journal article" date="2019" name="Int. J. Syst. Evol. Microbiol.">
        <title>The Global Catalogue of Microorganisms (GCM) 10K type strain sequencing project: providing services to taxonomists for standard genome sequencing and annotation.</title>
        <authorList>
            <consortium name="The Broad Institute Genomics Platform"/>
            <consortium name="The Broad Institute Genome Sequencing Center for Infectious Disease"/>
            <person name="Wu L."/>
            <person name="Ma J."/>
        </authorList>
    </citation>
    <scope>NUCLEOTIDE SEQUENCE [LARGE SCALE GENOMIC DNA]</scope>
    <source>
        <strain evidence="5">JCM 18077</strain>
    </source>
</reference>
<name>A0ABP8Z487_9ACTN</name>
<sequence length="364" mass="37677">MPTPPRPNRDPSPRQDTAPEPMTPQPMTAEQMARRRPLIAFTTVAILAPLLLLGIATAVQISLLGSLPSEVAVHWDIGGQPDRYLPAWSLPLMTALLGVSMVVLLTVPARRSLAAGDAGASYRVLGGLSLGLSTLIAVIFTATAWYQTDGGTVPIVGLAMTSAALALAAGVVAALSLPIPPHAERTVPATPLTLDPDEQAAWLRTTTASRGTVGLAAAAFVMGLLATIFSWADGQSDSYVIGSAVVTILVAVAVATTVAYRVRVSADGLRVASVAGLPRFHVPLDDIAEVAVNPDVRPIGDYGGYGIRWRGKTTAVVPRGGSAIVVRRSSGRSFAVVVDDADAGAALLSALADRHRQADDAGPR</sequence>
<feature type="transmembrane region" description="Helical" evidence="2">
    <location>
        <begin position="238"/>
        <end position="260"/>
    </location>
</feature>
<gene>
    <name evidence="4" type="ORF">GCM10023217_14480</name>
</gene>
<keyword evidence="2" id="KW-0812">Transmembrane</keyword>
<dbReference type="Proteomes" id="UP001500822">
    <property type="component" value="Unassembled WGS sequence"/>
</dbReference>
<feature type="domain" description="DUF1648" evidence="3">
    <location>
        <begin position="52"/>
        <end position="96"/>
    </location>
</feature>
<evidence type="ECO:0000256" key="1">
    <source>
        <dbReference type="SAM" id="MobiDB-lite"/>
    </source>
</evidence>
<feature type="transmembrane region" description="Helical" evidence="2">
    <location>
        <begin position="213"/>
        <end position="232"/>
    </location>
</feature>
<keyword evidence="2" id="KW-1133">Transmembrane helix</keyword>